<evidence type="ECO:0000256" key="2">
    <source>
        <dbReference type="SAM" id="SignalP"/>
    </source>
</evidence>
<gene>
    <name evidence="3" type="ORF">EMAD1354_LOCUS1843</name>
</gene>
<feature type="region of interest" description="Disordered" evidence="1">
    <location>
        <begin position="27"/>
        <end position="81"/>
    </location>
</feature>
<sequence>MRFVLCAVLVAGAWCFVIAAPTIRQDGTTVSAPNDATATVDAPTTPTDASAPTTPTDPTIPVTPVDEPTPLDEPNTPTEPQNPIDPLPEPTCVNNATHCSCLGHVYYPVIMIPDTQPPVCYQDPLATKAYKCDCAGTALCEVEQFACTKLQALEEVVPNQKFYCEPTESECKKLTRVFTPIVYEEQKESKKSL</sequence>
<evidence type="ECO:0000256" key="1">
    <source>
        <dbReference type="SAM" id="MobiDB-lite"/>
    </source>
</evidence>
<dbReference type="EMBL" id="HBFE01002786">
    <property type="protein sequence ID" value="CAD8725763.1"/>
    <property type="molecule type" value="Transcribed_RNA"/>
</dbReference>
<keyword evidence="2" id="KW-0732">Signal</keyword>
<proteinExistence type="predicted"/>
<dbReference type="AlphaFoldDB" id="A0A7S0T710"/>
<feature type="compositionally biased region" description="Low complexity" evidence="1">
    <location>
        <begin position="32"/>
        <end position="68"/>
    </location>
</feature>
<organism evidence="3">
    <name type="scientific">Erythrolobus madagascarensis</name>
    <dbReference type="NCBI Taxonomy" id="708628"/>
    <lineage>
        <taxon>Eukaryota</taxon>
        <taxon>Rhodophyta</taxon>
        <taxon>Bangiophyceae</taxon>
        <taxon>Porphyridiales</taxon>
        <taxon>Porphyridiaceae</taxon>
        <taxon>Erythrolobus</taxon>
    </lineage>
</organism>
<evidence type="ECO:0000313" key="3">
    <source>
        <dbReference type="EMBL" id="CAD8725763.1"/>
    </source>
</evidence>
<reference evidence="3" key="1">
    <citation type="submission" date="2021-01" db="EMBL/GenBank/DDBJ databases">
        <authorList>
            <person name="Corre E."/>
            <person name="Pelletier E."/>
            <person name="Niang G."/>
            <person name="Scheremetjew M."/>
            <person name="Finn R."/>
            <person name="Kale V."/>
            <person name="Holt S."/>
            <person name="Cochrane G."/>
            <person name="Meng A."/>
            <person name="Brown T."/>
            <person name="Cohen L."/>
        </authorList>
    </citation>
    <scope>NUCLEOTIDE SEQUENCE</scope>
    <source>
        <strain evidence="3">CCMP3276</strain>
    </source>
</reference>
<feature type="signal peptide" evidence="2">
    <location>
        <begin position="1"/>
        <end position="19"/>
    </location>
</feature>
<feature type="chain" id="PRO_5031421727" evidence="2">
    <location>
        <begin position="20"/>
        <end position="193"/>
    </location>
</feature>
<name>A0A7S0T710_9RHOD</name>
<accession>A0A7S0T710</accession>
<protein>
    <submittedName>
        <fullName evidence="3">Uncharacterized protein</fullName>
    </submittedName>
</protein>